<name>A0A1H1RS99_9GAMM</name>
<organism evidence="2 3">
    <name type="scientific">Halopseudomonas litoralis</name>
    <dbReference type="NCBI Taxonomy" id="797277"/>
    <lineage>
        <taxon>Bacteria</taxon>
        <taxon>Pseudomonadati</taxon>
        <taxon>Pseudomonadota</taxon>
        <taxon>Gammaproteobacteria</taxon>
        <taxon>Pseudomonadales</taxon>
        <taxon>Pseudomonadaceae</taxon>
        <taxon>Halopseudomonas</taxon>
    </lineage>
</organism>
<evidence type="ECO:0000259" key="1">
    <source>
        <dbReference type="Pfam" id="PF07238"/>
    </source>
</evidence>
<dbReference type="EMBL" id="LT629748">
    <property type="protein sequence ID" value="SDS38416.1"/>
    <property type="molecule type" value="Genomic_DNA"/>
</dbReference>
<feature type="domain" description="PilZ" evidence="1">
    <location>
        <begin position="103"/>
        <end position="176"/>
    </location>
</feature>
<dbReference type="RefSeq" id="WP_090273019.1">
    <property type="nucleotide sequence ID" value="NZ_LT629748.1"/>
</dbReference>
<dbReference type="Pfam" id="PF07238">
    <property type="entry name" value="PilZ"/>
    <property type="match status" value="1"/>
</dbReference>
<dbReference type="GO" id="GO:0035438">
    <property type="term" value="F:cyclic-di-GMP binding"/>
    <property type="evidence" value="ECO:0007669"/>
    <property type="project" value="InterPro"/>
</dbReference>
<sequence length="194" mass="21296">MQKDTPYDVHAGYFQIQDQLALDYRPANAPTDGQASQPEQSPLFGLLGELHLLDHESQHLLRQVGERDRNLAAYLKILGKRVELIGRALALQMTDDMGAPVAVTLSEAGLGFSACDALEVGSWISLRLLLPTPVGLSAPARVVDCALDNASGRYLIQVSFEQLNDAQRQLLARHIVQKQAQEIRAAKNNERTST</sequence>
<evidence type="ECO:0000313" key="3">
    <source>
        <dbReference type="Proteomes" id="UP000243426"/>
    </source>
</evidence>
<gene>
    <name evidence="2" type="ORF">SAMN05216198_1829</name>
</gene>
<dbReference type="STRING" id="797277.SAMN05216198_1829"/>
<protein>
    <submittedName>
        <fullName evidence="2">PilZ domain-containing protein</fullName>
    </submittedName>
</protein>
<evidence type="ECO:0000313" key="2">
    <source>
        <dbReference type="EMBL" id="SDS38416.1"/>
    </source>
</evidence>
<dbReference type="Proteomes" id="UP000243426">
    <property type="component" value="Chromosome I"/>
</dbReference>
<dbReference type="AlphaFoldDB" id="A0A1H1RS99"/>
<reference evidence="3" key="1">
    <citation type="submission" date="2016-10" db="EMBL/GenBank/DDBJ databases">
        <authorList>
            <person name="Varghese N."/>
            <person name="Submissions S."/>
        </authorList>
    </citation>
    <scope>NUCLEOTIDE SEQUENCE [LARGE SCALE GENOMIC DNA]</scope>
    <source>
        <strain evidence="3">2SM5</strain>
    </source>
</reference>
<accession>A0A1H1RS99</accession>
<keyword evidence="3" id="KW-1185">Reference proteome</keyword>
<proteinExistence type="predicted"/>
<dbReference type="OrthoDB" id="6365490at2"/>
<dbReference type="InterPro" id="IPR009875">
    <property type="entry name" value="PilZ_domain"/>
</dbReference>